<proteinExistence type="evidence at transcript level"/>
<dbReference type="SMART" id="SM00174">
    <property type="entry name" value="RHO"/>
    <property type="match status" value="1"/>
</dbReference>
<dbReference type="GO" id="GO:0003924">
    <property type="term" value="F:GTPase activity"/>
    <property type="evidence" value="ECO:0007669"/>
    <property type="project" value="InterPro"/>
</dbReference>
<dbReference type="FunFam" id="3.40.50.300:FF:001447">
    <property type="entry name" value="Ras-related protein Rab-1B"/>
    <property type="match status" value="1"/>
</dbReference>
<dbReference type="Pfam" id="PF00071">
    <property type="entry name" value="Ras"/>
    <property type="match status" value="1"/>
</dbReference>
<evidence type="ECO:0000256" key="3">
    <source>
        <dbReference type="SAM" id="MobiDB-lite"/>
    </source>
</evidence>
<accession>L7MFZ4</accession>
<dbReference type="InterPro" id="IPR050227">
    <property type="entry name" value="Rab"/>
</dbReference>
<reference evidence="4" key="2">
    <citation type="journal article" date="2015" name="J. Proteomics">
        <title>Sexual differences in the sialomes of the zebra tick, Rhipicephalus pulchellus.</title>
        <authorList>
            <person name="Tan A.W."/>
            <person name="Francischetti I.M."/>
            <person name="Slovak M."/>
            <person name="Kini R.M."/>
            <person name="Ribeiro J.M."/>
        </authorList>
    </citation>
    <scope>NUCLEOTIDE SEQUENCE</scope>
    <source>
        <tissue evidence="4">Salivary gland</tissue>
    </source>
</reference>
<dbReference type="EMBL" id="GACK01002282">
    <property type="protein sequence ID" value="JAA62752.1"/>
    <property type="molecule type" value="mRNA"/>
</dbReference>
<dbReference type="PRINTS" id="PR00449">
    <property type="entry name" value="RASTRNSFRMNG"/>
</dbReference>
<dbReference type="PANTHER" id="PTHR47977">
    <property type="entry name" value="RAS-RELATED PROTEIN RAB"/>
    <property type="match status" value="1"/>
</dbReference>
<evidence type="ECO:0000313" key="4">
    <source>
        <dbReference type="EMBL" id="JAA62752.1"/>
    </source>
</evidence>
<feature type="compositionally biased region" description="Polar residues" evidence="3">
    <location>
        <begin position="234"/>
        <end position="248"/>
    </location>
</feature>
<evidence type="ECO:0000256" key="1">
    <source>
        <dbReference type="ARBA" id="ARBA00022741"/>
    </source>
</evidence>
<dbReference type="PROSITE" id="PS51421">
    <property type="entry name" value="RAS"/>
    <property type="match status" value="1"/>
</dbReference>
<feature type="compositionally biased region" description="Polar residues" evidence="3">
    <location>
        <begin position="214"/>
        <end position="226"/>
    </location>
</feature>
<dbReference type="SUPFAM" id="SSF52540">
    <property type="entry name" value="P-loop containing nucleoside triphosphate hydrolases"/>
    <property type="match status" value="1"/>
</dbReference>
<dbReference type="AlphaFoldDB" id="L7MFZ4"/>
<name>L7MFZ4_RHIPC</name>
<evidence type="ECO:0000256" key="2">
    <source>
        <dbReference type="ARBA" id="ARBA00023134"/>
    </source>
</evidence>
<dbReference type="InterPro" id="IPR027417">
    <property type="entry name" value="P-loop_NTPase"/>
</dbReference>
<dbReference type="PROSITE" id="PS51419">
    <property type="entry name" value="RAB"/>
    <property type="match status" value="1"/>
</dbReference>
<dbReference type="SMART" id="SM00173">
    <property type="entry name" value="RAS"/>
    <property type="match status" value="1"/>
</dbReference>
<dbReference type="InterPro" id="IPR001806">
    <property type="entry name" value="Small_GTPase"/>
</dbReference>
<dbReference type="GO" id="GO:0005525">
    <property type="term" value="F:GTP binding"/>
    <property type="evidence" value="ECO:0007669"/>
    <property type="project" value="UniProtKB-KW"/>
</dbReference>
<sequence length="248" mass="26914">LQGVRLHVPAGQASPTHHCTTSQGRPSRRLHCADMADCTLPTTKKERDCFLILAVGGCYVGKTGLLLKFSDSTFDGCVKTYNVGCVYKVLRLEGTEVRLCVMDTFGHPRFRKGNADWYPKARGIVVAYDVTDQGSFNRLSGWLEHLDTNGGKDACKLLVGCKNDLTAKKTVDYDAAMAFADERGLQLFETSAVDGTNVDEAFTAIATEIMRRSAPSTGGTGPTSASVRADGDQPANQSSWFSRLFNKS</sequence>
<organism evidence="4">
    <name type="scientific">Rhipicephalus pulchellus</name>
    <name type="common">Yellow backed tick</name>
    <name type="synonym">Dermacentor pulchellus</name>
    <dbReference type="NCBI Taxonomy" id="72859"/>
    <lineage>
        <taxon>Eukaryota</taxon>
        <taxon>Metazoa</taxon>
        <taxon>Ecdysozoa</taxon>
        <taxon>Arthropoda</taxon>
        <taxon>Chelicerata</taxon>
        <taxon>Arachnida</taxon>
        <taxon>Acari</taxon>
        <taxon>Parasitiformes</taxon>
        <taxon>Ixodida</taxon>
        <taxon>Ixodoidea</taxon>
        <taxon>Ixodidae</taxon>
        <taxon>Rhipicephalinae</taxon>
        <taxon>Rhipicephalus</taxon>
        <taxon>Rhipicephalus</taxon>
    </lineage>
</organism>
<keyword evidence="1" id="KW-0547">Nucleotide-binding</keyword>
<protein>
    <submittedName>
        <fullName evidence="4">Putative rab subfamily protein of small gtpase</fullName>
    </submittedName>
</protein>
<dbReference type="Gene3D" id="3.40.50.300">
    <property type="entry name" value="P-loop containing nucleotide triphosphate hydrolases"/>
    <property type="match status" value="1"/>
</dbReference>
<feature type="non-terminal residue" evidence="4">
    <location>
        <position position="1"/>
    </location>
</feature>
<keyword evidence="2" id="KW-0342">GTP-binding</keyword>
<reference evidence="4" key="1">
    <citation type="submission" date="2012-11" db="EMBL/GenBank/DDBJ databases">
        <authorList>
            <person name="Lucero-Rivera Y.E."/>
            <person name="Tovar-Ramirez D."/>
        </authorList>
    </citation>
    <scope>NUCLEOTIDE SEQUENCE</scope>
    <source>
        <tissue evidence="4">Salivary gland</tissue>
    </source>
</reference>
<dbReference type="SMART" id="SM00175">
    <property type="entry name" value="RAB"/>
    <property type="match status" value="1"/>
</dbReference>
<feature type="region of interest" description="Disordered" evidence="3">
    <location>
        <begin position="212"/>
        <end position="248"/>
    </location>
</feature>